<keyword evidence="10" id="KW-0472">Membrane</keyword>
<evidence type="ECO:0000256" key="13">
    <source>
        <dbReference type="RuleBase" id="RU362042"/>
    </source>
</evidence>
<dbReference type="InterPro" id="IPR019756">
    <property type="entry name" value="Pept_S26A_signal_pept_1_Ser-AS"/>
</dbReference>
<dbReference type="PANTHER" id="PTHR43390">
    <property type="entry name" value="SIGNAL PEPTIDASE I"/>
    <property type="match status" value="1"/>
</dbReference>
<dbReference type="NCBIfam" id="TIGR02227">
    <property type="entry name" value="sigpep_I_bact"/>
    <property type="match status" value="1"/>
</dbReference>
<dbReference type="PROSITE" id="PS00761">
    <property type="entry name" value="SPASE_I_3"/>
    <property type="match status" value="1"/>
</dbReference>
<feature type="active site" evidence="11">
    <location>
        <position position="76"/>
    </location>
</feature>
<dbReference type="InterPro" id="IPR019758">
    <property type="entry name" value="Pept_S26A_signal_pept_1_CS"/>
</dbReference>
<evidence type="ECO:0000256" key="5">
    <source>
        <dbReference type="ARBA" id="ARBA00022475"/>
    </source>
</evidence>
<dbReference type="PRINTS" id="PR00727">
    <property type="entry name" value="LEADERPTASE"/>
</dbReference>
<dbReference type="GO" id="GO:0004252">
    <property type="term" value="F:serine-type endopeptidase activity"/>
    <property type="evidence" value="ECO:0007669"/>
    <property type="project" value="InterPro"/>
</dbReference>
<evidence type="ECO:0000256" key="1">
    <source>
        <dbReference type="ARBA" id="ARBA00000677"/>
    </source>
</evidence>
<accession>A0A0V8JDT5</accession>
<keyword evidence="5" id="KW-1003">Cell membrane</keyword>
<keyword evidence="7" id="KW-0812">Transmembrane</keyword>
<dbReference type="GO" id="GO:0006465">
    <property type="term" value="P:signal peptide processing"/>
    <property type="evidence" value="ECO:0007669"/>
    <property type="project" value="InterPro"/>
</dbReference>
<dbReference type="InterPro" id="IPR019533">
    <property type="entry name" value="Peptidase_S26"/>
</dbReference>
<dbReference type="InterPro" id="IPR036286">
    <property type="entry name" value="LexA/Signal_pep-like_sf"/>
</dbReference>
<name>A0A0V8JDT5_9BACL</name>
<dbReference type="InterPro" id="IPR019757">
    <property type="entry name" value="Pept_S26A_signal_pept_1_Lys-AS"/>
</dbReference>
<keyword evidence="16" id="KW-1185">Reference proteome</keyword>
<comment type="caution">
    <text evidence="15">The sequence shown here is derived from an EMBL/GenBank/DDBJ whole genome shotgun (WGS) entry which is preliminary data.</text>
</comment>
<organism evidence="15 16">
    <name type="scientific">Fictibacillus enclensis</name>
    <dbReference type="NCBI Taxonomy" id="1017270"/>
    <lineage>
        <taxon>Bacteria</taxon>
        <taxon>Bacillati</taxon>
        <taxon>Bacillota</taxon>
        <taxon>Bacilli</taxon>
        <taxon>Bacillales</taxon>
        <taxon>Fictibacillaceae</taxon>
        <taxon>Fictibacillus</taxon>
    </lineage>
</organism>
<dbReference type="RefSeq" id="WP_061969396.1">
    <property type="nucleotide sequence ID" value="NZ_FMAV01000001.1"/>
</dbReference>
<dbReference type="Proteomes" id="UP000054099">
    <property type="component" value="Unassembled WGS sequence"/>
</dbReference>
<evidence type="ECO:0000313" key="16">
    <source>
        <dbReference type="Proteomes" id="UP000054099"/>
    </source>
</evidence>
<evidence type="ECO:0000256" key="3">
    <source>
        <dbReference type="ARBA" id="ARBA00009370"/>
    </source>
</evidence>
<feature type="domain" description="Peptidase S26" evidence="14">
    <location>
        <begin position="9"/>
        <end position="170"/>
    </location>
</feature>
<dbReference type="CDD" id="cd06530">
    <property type="entry name" value="S26_SPase_I"/>
    <property type="match status" value="1"/>
</dbReference>
<evidence type="ECO:0000256" key="9">
    <source>
        <dbReference type="ARBA" id="ARBA00022989"/>
    </source>
</evidence>
<dbReference type="PROSITE" id="PS00501">
    <property type="entry name" value="SPASE_I_1"/>
    <property type="match status" value="1"/>
</dbReference>
<evidence type="ECO:0000256" key="7">
    <source>
        <dbReference type="ARBA" id="ARBA00022692"/>
    </source>
</evidence>
<comment type="similarity">
    <text evidence="3 13">Belongs to the peptidase S26 family.</text>
</comment>
<reference evidence="15 16" key="1">
    <citation type="journal article" date="2014" name="Antonie Van Leeuwenhoek">
        <title>Fictibacillus enclensis sp. nov., isolated from marine sediment.</title>
        <authorList>
            <person name="Dastager S.G."/>
            <person name="Mawlankar R."/>
            <person name="Srinivasan K."/>
            <person name="Tang S.K."/>
            <person name="Lee J.C."/>
            <person name="Ramana V.V."/>
            <person name="Shouche Y.S."/>
        </authorList>
    </citation>
    <scope>NUCLEOTIDE SEQUENCE [LARGE SCALE GENOMIC DNA]</scope>
    <source>
        <strain evidence="15 16">NIO-1003</strain>
    </source>
</reference>
<keyword evidence="8 12" id="KW-0378">Hydrolase</keyword>
<evidence type="ECO:0000256" key="8">
    <source>
        <dbReference type="ARBA" id="ARBA00022801"/>
    </source>
</evidence>
<dbReference type="SUPFAM" id="SSF51306">
    <property type="entry name" value="LexA/Signal peptidase"/>
    <property type="match status" value="1"/>
</dbReference>
<protein>
    <recommendedName>
        <fullName evidence="4 12">Signal peptidase I</fullName>
        <ecNumber evidence="4 12">3.4.21.89</ecNumber>
    </recommendedName>
</protein>
<evidence type="ECO:0000256" key="12">
    <source>
        <dbReference type="RuleBase" id="RU003993"/>
    </source>
</evidence>
<dbReference type="OrthoDB" id="9802919at2"/>
<dbReference type="AlphaFoldDB" id="A0A0V8JDT5"/>
<sequence>MASNKKESWEWVKALVVALLLAGVVRYFLFAPIVVDGESMMPTLHNRDRLVVNKLDKPERFDIVVFKATETKDYIKRVIGLPGDTIEYKHDTLYVNGKPMNEKYLKPYKEQTKDGDLTYDFTLFEVTGKQTVPKGQVFVLGDNRRHSSDSRNIGTVDMDNIIGKATVRFWPLNDIGVVK</sequence>
<evidence type="ECO:0000256" key="2">
    <source>
        <dbReference type="ARBA" id="ARBA00004401"/>
    </source>
</evidence>
<dbReference type="FunFam" id="2.10.109.10:FF:000008">
    <property type="entry name" value="Signal peptidase I"/>
    <property type="match status" value="1"/>
</dbReference>
<evidence type="ECO:0000259" key="14">
    <source>
        <dbReference type="Pfam" id="PF10502"/>
    </source>
</evidence>
<evidence type="ECO:0000313" key="15">
    <source>
        <dbReference type="EMBL" id="KSU85052.1"/>
    </source>
</evidence>
<dbReference type="GO" id="GO:0009003">
    <property type="term" value="F:signal peptidase activity"/>
    <property type="evidence" value="ECO:0007669"/>
    <property type="project" value="UniProtKB-EC"/>
</dbReference>
<keyword evidence="6 12" id="KW-0645">Protease</keyword>
<dbReference type="InterPro" id="IPR000223">
    <property type="entry name" value="Pept_S26A_signal_pept_1"/>
</dbReference>
<dbReference type="PROSITE" id="PS00760">
    <property type="entry name" value="SPASE_I_2"/>
    <property type="match status" value="1"/>
</dbReference>
<comment type="subcellular location">
    <subcellularLocation>
        <location evidence="2">Cell membrane</location>
        <topology evidence="2">Single-pass type II membrane protein</topology>
    </subcellularLocation>
    <subcellularLocation>
        <location evidence="13">Membrane</location>
        <topology evidence="13">Single-pass type II membrane protein</topology>
    </subcellularLocation>
</comment>
<dbReference type="EC" id="3.4.21.89" evidence="4 12"/>
<evidence type="ECO:0000256" key="11">
    <source>
        <dbReference type="PIRSR" id="PIRSR600223-1"/>
    </source>
</evidence>
<comment type="catalytic activity">
    <reaction evidence="1 12">
        <text>Cleavage of hydrophobic, N-terminal signal or leader sequences from secreted and periplasmic proteins.</text>
        <dbReference type="EC" id="3.4.21.89"/>
    </reaction>
</comment>
<evidence type="ECO:0000256" key="6">
    <source>
        <dbReference type="ARBA" id="ARBA00022670"/>
    </source>
</evidence>
<keyword evidence="9" id="KW-1133">Transmembrane helix</keyword>
<proteinExistence type="inferred from homology"/>
<dbReference type="PANTHER" id="PTHR43390:SF8">
    <property type="entry name" value="SIGNAL PEPTIDASE I"/>
    <property type="match status" value="1"/>
</dbReference>
<dbReference type="EMBL" id="LNQN01000001">
    <property type="protein sequence ID" value="KSU85052.1"/>
    <property type="molecule type" value="Genomic_DNA"/>
</dbReference>
<gene>
    <name evidence="15" type="ORF">AS030_05890</name>
</gene>
<dbReference type="Pfam" id="PF10502">
    <property type="entry name" value="Peptidase_S26"/>
    <property type="match status" value="1"/>
</dbReference>
<dbReference type="Gene3D" id="2.10.109.10">
    <property type="entry name" value="Umud Fragment, subunit A"/>
    <property type="match status" value="1"/>
</dbReference>
<dbReference type="GO" id="GO:0005886">
    <property type="term" value="C:plasma membrane"/>
    <property type="evidence" value="ECO:0007669"/>
    <property type="project" value="UniProtKB-SubCell"/>
</dbReference>
<evidence type="ECO:0000256" key="4">
    <source>
        <dbReference type="ARBA" id="ARBA00013208"/>
    </source>
</evidence>
<feature type="active site" evidence="11">
    <location>
        <position position="39"/>
    </location>
</feature>
<evidence type="ECO:0000256" key="10">
    <source>
        <dbReference type="ARBA" id="ARBA00023136"/>
    </source>
</evidence>